<proteinExistence type="predicted"/>
<evidence type="ECO:0000313" key="1">
    <source>
        <dbReference type="EMBL" id="SVD07018.1"/>
    </source>
</evidence>
<sequence>MATTLCMKLPSRAPIMTQKIEPTTQKMIKIERKPLFLPSIPFSEKIDLFFEF</sequence>
<organism evidence="1">
    <name type="scientific">marine metagenome</name>
    <dbReference type="NCBI Taxonomy" id="408172"/>
    <lineage>
        <taxon>unclassified sequences</taxon>
        <taxon>metagenomes</taxon>
        <taxon>ecological metagenomes</taxon>
    </lineage>
</organism>
<dbReference type="EMBL" id="UINC01127716">
    <property type="protein sequence ID" value="SVD07018.1"/>
    <property type="molecule type" value="Genomic_DNA"/>
</dbReference>
<reference evidence="1" key="1">
    <citation type="submission" date="2018-05" db="EMBL/GenBank/DDBJ databases">
        <authorList>
            <person name="Lanie J.A."/>
            <person name="Ng W.-L."/>
            <person name="Kazmierczak K.M."/>
            <person name="Andrzejewski T.M."/>
            <person name="Davidsen T.M."/>
            <person name="Wayne K.J."/>
            <person name="Tettelin H."/>
            <person name="Glass J.I."/>
            <person name="Rusch D."/>
            <person name="Podicherti R."/>
            <person name="Tsui H.-C.T."/>
            <person name="Winkler M.E."/>
        </authorList>
    </citation>
    <scope>NUCLEOTIDE SEQUENCE</scope>
</reference>
<protein>
    <submittedName>
        <fullName evidence="1">Uncharacterized protein</fullName>
    </submittedName>
</protein>
<name>A0A382SCY2_9ZZZZ</name>
<dbReference type="AlphaFoldDB" id="A0A382SCY2"/>
<gene>
    <name evidence="1" type="ORF">METZ01_LOCUS359872</name>
</gene>
<accession>A0A382SCY2</accession>